<name>X1HGY9_9ZZZZ</name>
<proteinExistence type="predicted"/>
<gene>
    <name evidence="1" type="ORF">S03H2_48972</name>
</gene>
<dbReference type="AlphaFoldDB" id="X1HGY9"/>
<evidence type="ECO:0000313" key="1">
    <source>
        <dbReference type="EMBL" id="GAH68727.1"/>
    </source>
</evidence>
<accession>X1HGY9</accession>
<feature type="non-terminal residue" evidence="1">
    <location>
        <position position="68"/>
    </location>
</feature>
<dbReference type="EMBL" id="BARU01030917">
    <property type="protein sequence ID" value="GAH68727.1"/>
    <property type="molecule type" value="Genomic_DNA"/>
</dbReference>
<protein>
    <submittedName>
        <fullName evidence="1">Uncharacterized protein</fullName>
    </submittedName>
</protein>
<comment type="caution">
    <text evidence="1">The sequence shown here is derived from an EMBL/GenBank/DDBJ whole genome shotgun (WGS) entry which is preliminary data.</text>
</comment>
<sequence length="68" mass="7740">MKVKCYNCGLVREAIMGEGACPECGFHGWYSLPKEKMKENDMVSLAKEFLRVVKEDGIKIVKKEEVTD</sequence>
<organism evidence="1">
    <name type="scientific">marine sediment metagenome</name>
    <dbReference type="NCBI Taxonomy" id="412755"/>
    <lineage>
        <taxon>unclassified sequences</taxon>
        <taxon>metagenomes</taxon>
        <taxon>ecological metagenomes</taxon>
    </lineage>
</organism>
<reference evidence="1" key="1">
    <citation type="journal article" date="2014" name="Front. Microbiol.">
        <title>High frequency of phylogenetically diverse reductive dehalogenase-homologous genes in deep subseafloor sedimentary metagenomes.</title>
        <authorList>
            <person name="Kawai M."/>
            <person name="Futagami T."/>
            <person name="Toyoda A."/>
            <person name="Takaki Y."/>
            <person name="Nishi S."/>
            <person name="Hori S."/>
            <person name="Arai W."/>
            <person name="Tsubouchi T."/>
            <person name="Morono Y."/>
            <person name="Uchiyama I."/>
            <person name="Ito T."/>
            <person name="Fujiyama A."/>
            <person name="Inagaki F."/>
            <person name="Takami H."/>
        </authorList>
    </citation>
    <scope>NUCLEOTIDE SEQUENCE</scope>
    <source>
        <strain evidence="1">Expedition CK06-06</strain>
    </source>
</reference>